<evidence type="ECO:0000256" key="2">
    <source>
        <dbReference type="PROSITE-ProRule" id="PRU00335"/>
    </source>
</evidence>
<dbReference type="Pfam" id="PF00440">
    <property type="entry name" value="TetR_N"/>
    <property type="match status" value="1"/>
</dbReference>
<dbReference type="Proteomes" id="UP000321196">
    <property type="component" value="Unassembled WGS sequence"/>
</dbReference>
<name>A0A5C8HRG1_9MICO</name>
<evidence type="ECO:0000313" key="5">
    <source>
        <dbReference type="Proteomes" id="UP000321196"/>
    </source>
</evidence>
<dbReference type="PANTHER" id="PTHR30055">
    <property type="entry name" value="HTH-TYPE TRANSCRIPTIONAL REGULATOR RUTR"/>
    <property type="match status" value="1"/>
</dbReference>
<reference evidence="4 5" key="1">
    <citation type="submission" date="2019-08" db="EMBL/GenBank/DDBJ databases">
        <authorList>
            <person name="Dong K."/>
        </authorList>
    </citation>
    <scope>NUCLEOTIDE SEQUENCE [LARGE SCALE GENOMIC DNA]</scope>
    <source>
        <strain evidence="4 5">M4-8</strain>
    </source>
</reference>
<dbReference type="PANTHER" id="PTHR30055:SF226">
    <property type="entry name" value="HTH-TYPE TRANSCRIPTIONAL REGULATOR PKSA"/>
    <property type="match status" value="1"/>
</dbReference>
<dbReference type="InterPro" id="IPR001647">
    <property type="entry name" value="HTH_TetR"/>
</dbReference>
<dbReference type="Gene3D" id="1.10.10.60">
    <property type="entry name" value="Homeodomain-like"/>
    <property type="match status" value="1"/>
</dbReference>
<dbReference type="RefSeq" id="WP_147824382.1">
    <property type="nucleotide sequence ID" value="NZ_BAAARG010000001.1"/>
</dbReference>
<sequence length="191" mass="20227">MPKISASTVAEHRHAQHSALLAAAEQILLEHGVDAVTPGKVTSAAGLGRSTFYEYFPSRDDILVALARVAFEQWNAELQSATDAAPAGADRLRVYVEKTLAMTADGRHHLATALRDVDLSPKGREDIAALHDALAKPIMELMASLPFPTSPLSPMFVRGALGSGMTLVNHGVPAAQVASQLTPFILGGLEK</sequence>
<dbReference type="SUPFAM" id="SSF46689">
    <property type="entry name" value="Homeodomain-like"/>
    <property type="match status" value="1"/>
</dbReference>
<dbReference type="PRINTS" id="PR00455">
    <property type="entry name" value="HTHTETR"/>
</dbReference>
<evidence type="ECO:0000259" key="3">
    <source>
        <dbReference type="PROSITE" id="PS50977"/>
    </source>
</evidence>
<dbReference type="OrthoDB" id="4709704at2"/>
<dbReference type="EMBL" id="VRSW01000001">
    <property type="protein sequence ID" value="TXK05571.1"/>
    <property type="molecule type" value="Genomic_DNA"/>
</dbReference>
<proteinExistence type="predicted"/>
<evidence type="ECO:0000313" key="4">
    <source>
        <dbReference type="EMBL" id="TXK05571.1"/>
    </source>
</evidence>
<feature type="DNA-binding region" description="H-T-H motif" evidence="2">
    <location>
        <begin position="37"/>
        <end position="56"/>
    </location>
</feature>
<accession>A0A5C8HRG1</accession>
<dbReference type="InterPro" id="IPR050109">
    <property type="entry name" value="HTH-type_TetR-like_transc_reg"/>
</dbReference>
<dbReference type="GO" id="GO:0003700">
    <property type="term" value="F:DNA-binding transcription factor activity"/>
    <property type="evidence" value="ECO:0007669"/>
    <property type="project" value="TreeGrafter"/>
</dbReference>
<evidence type="ECO:0000256" key="1">
    <source>
        <dbReference type="ARBA" id="ARBA00023125"/>
    </source>
</evidence>
<organism evidence="4 5">
    <name type="scientific">Microbacterium mitrae</name>
    <dbReference type="NCBI Taxonomy" id="664640"/>
    <lineage>
        <taxon>Bacteria</taxon>
        <taxon>Bacillati</taxon>
        <taxon>Actinomycetota</taxon>
        <taxon>Actinomycetes</taxon>
        <taxon>Micrococcales</taxon>
        <taxon>Microbacteriaceae</taxon>
        <taxon>Microbacterium</taxon>
    </lineage>
</organism>
<dbReference type="PROSITE" id="PS50977">
    <property type="entry name" value="HTH_TETR_2"/>
    <property type="match status" value="1"/>
</dbReference>
<dbReference type="Gene3D" id="1.10.357.10">
    <property type="entry name" value="Tetracycline Repressor, domain 2"/>
    <property type="match status" value="1"/>
</dbReference>
<keyword evidence="5" id="KW-1185">Reference proteome</keyword>
<dbReference type="InterPro" id="IPR009057">
    <property type="entry name" value="Homeodomain-like_sf"/>
</dbReference>
<comment type="caution">
    <text evidence="4">The sequence shown here is derived from an EMBL/GenBank/DDBJ whole genome shotgun (WGS) entry which is preliminary data.</text>
</comment>
<gene>
    <name evidence="4" type="ORF">FVP60_00800</name>
</gene>
<protein>
    <submittedName>
        <fullName evidence="4">TetR/AcrR family transcriptional regulator</fullName>
    </submittedName>
</protein>
<keyword evidence="1 2" id="KW-0238">DNA-binding</keyword>
<dbReference type="GO" id="GO:0000976">
    <property type="term" value="F:transcription cis-regulatory region binding"/>
    <property type="evidence" value="ECO:0007669"/>
    <property type="project" value="TreeGrafter"/>
</dbReference>
<feature type="domain" description="HTH tetR-type" evidence="3">
    <location>
        <begin position="14"/>
        <end position="74"/>
    </location>
</feature>
<dbReference type="AlphaFoldDB" id="A0A5C8HRG1"/>